<sequence length="312" mass="32146">MRTLLLGARGAVGSVIRRELEHRGHRVTAAGRSAPGGAAIDLHAGLAPLARAAAGHDVVVNASGVERPEVAEAVGPTPLVEISATGSYLDRLRGRARGPVLLGAGLVPGLSTLLVSALDSRPGDDVDVLVMLGTGERHGPAAVAWTAGLVGAEIHRPPEGAPIRNFRQGVREVGPDGRSRRYLRADFPDHVLLGPSRDVAIRSYLTLGSAAMTAALGGIARVPALRGALARSPHLGSEAWHVVARNRRTGERREATGSGQSEATGRLTALAAVRVVERPGRGVATMADVVGLDEALDCLRPLPAPAADTGEG</sequence>
<dbReference type="Gene3D" id="3.40.50.720">
    <property type="entry name" value="NAD(P)-binding Rossmann-like Domain"/>
    <property type="match status" value="1"/>
</dbReference>
<name>A0A9X2HD89_9MICC</name>
<dbReference type="RefSeq" id="WP_254165853.1">
    <property type="nucleotide sequence ID" value="NZ_JANAFB010000011.1"/>
</dbReference>
<accession>A0A9X2HD89</accession>
<dbReference type="InterPro" id="IPR036291">
    <property type="entry name" value="NAD(P)-bd_dom_sf"/>
</dbReference>
<dbReference type="SUPFAM" id="SSF51735">
    <property type="entry name" value="NAD(P)-binding Rossmann-fold domains"/>
    <property type="match status" value="1"/>
</dbReference>
<evidence type="ECO:0008006" key="3">
    <source>
        <dbReference type="Google" id="ProtNLM"/>
    </source>
</evidence>
<evidence type="ECO:0000313" key="2">
    <source>
        <dbReference type="Proteomes" id="UP001139502"/>
    </source>
</evidence>
<evidence type="ECO:0000313" key="1">
    <source>
        <dbReference type="EMBL" id="MCP3425577.1"/>
    </source>
</evidence>
<proteinExistence type="predicted"/>
<reference evidence="1" key="1">
    <citation type="submission" date="2022-06" db="EMBL/GenBank/DDBJ databases">
        <title>Rothia sp. isolated from sandalwood seedling.</title>
        <authorList>
            <person name="Tuikhar N."/>
            <person name="Kirdat K."/>
            <person name="Thorat V."/>
            <person name="Swetha P."/>
            <person name="Padma S."/>
            <person name="Sundararaj R."/>
            <person name="Yadav A."/>
        </authorList>
    </citation>
    <scope>NUCLEOTIDE SEQUENCE</scope>
    <source>
        <strain evidence="1">AR01</strain>
    </source>
</reference>
<dbReference type="Proteomes" id="UP001139502">
    <property type="component" value="Unassembled WGS sequence"/>
</dbReference>
<organism evidence="1 2">
    <name type="scientific">Rothia santali</name>
    <dbReference type="NCBI Taxonomy" id="2949643"/>
    <lineage>
        <taxon>Bacteria</taxon>
        <taxon>Bacillati</taxon>
        <taxon>Actinomycetota</taxon>
        <taxon>Actinomycetes</taxon>
        <taxon>Micrococcales</taxon>
        <taxon>Micrococcaceae</taxon>
        <taxon>Rothia</taxon>
    </lineage>
</organism>
<keyword evidence="2" id="KW-1185">Reference proteome</keyword>
<gene>
    <name evidence="1" type="ORF">NBM05_06000</name>
</gene>
<dbReference type="AlphaFoldDB" id="A0A9X2HD89"/>
<dbReference type="EMBL" id="JANAFB010000011">
    <property type="protein sequence ID" value="MCP3425577.1"/>
    <property type="molecule type" value="Genomic_DNA"/>
</dbReference>
<protein>
    <recommendedName>
        <fullName evidence="3">Saccharopine dehydrogenase</fullName>
    </recommendedName>
</protein>
<comment type="caution">
    <text evidence="1">The sequence shown here is derived from an EMBL/GenBank/DDBJ whole genome shotgun (WGS) entry which is preliminary data.</text>
</comment>